<dbReference type="eggNOG" id="ENOG5031TJ9">
    <property type="taxonomic scope" value="Bacteria"/>
</dbReference>
<keyword evidence="1" id="KW-0812">Transmembrane</keyword>
<proteinExistence type="predicted"/>
<accession>U5W997</accession>
<keyword evidence="1" id="KW-0472">Membrane</keyword>
<sequence length="120" mass="12975">MPMPPSDGWYLLGPFIAVALVGFLGAIFWRMGLQWTQAREDPLRELYEGLAIFGDAEDYGLLCPAAATDDPGIAEEIRSLLSAAGIRSTSAERPDGRLLVLVFPEEVDEARRLVGGSPAL</sequence>
<dbReference type="EMBL" id="CP006272">
    <property type="protein sequence ID" value="AGZ45714.1"/>
    <property type="molecule type" value="Genomic_DNA"/>
</dbReference>
<dbReference type="AlphaFoldDB" id="U5W997"/>
<feature type="transmembrane region" description="Helical" evidence="1">
    <location>
        <begin position="12"/>
        <end position="29"/>
    </location>
</feature>
<reference evidence="2 3" key="1">
    <citation type="journal article" date="2014" name="J. Biotechnol.">
        <title>Complete genome sequence of the actinobacterium Actinoplanes friuliensis HAG 010964, producer of the lipopeptide antibiotic friulimycin.</title>
        <authorList>
            <person name="Ruckert C."/>
            <person name="Szczepanowski R."/>
            <person name="Albersmeier A."/>
            <person name="Goesmann A."/>
            <person name="Fischer N."/>
            <person name="Steinkamper A."/>
            <person name="Puhler A."/>
            <person name="Biener R."/>
            <person name="Schwartz D."/>
            <person name="Kalinowski J."/>
        </authorList>
    </citation>
    <scope>NUCLEOTIDE SEQUENCE [LARGE SCALE GENOMIC DNA]</scope>
    <source>
        <strain evidence="2 3">DSM 7358</strain>
    </source>
</reference>
<evidence type="ECO:0000256" key="1">
    <source>
        <dbReference type="SAM" id="Phobius"/>
    </source>
</evidence>
<evidence type="ECO:0000313" key="2">
    <source>
        <dbReference type="EMBL" id="AGZ45714.1"/>
    </source>
</evidence>
<keyword evidence="1" id="KW-1133">Transmembrane helix</keyword>
<gene>
    <name evidence="2" type="ORF">AFR_37300</name>
</gene>
<keyword evidence="3" id="KW-1185">Reference proteome</keyword>
<organism evidence="2 3">
    <name type="scientific">Actinoplanes friuliensis DSM 7358</name>
    <dbReference type="NCBI Taxonomy" id="1246995"/>
    <lineage>
        <taxon>Bacteria</taxon>
        <taxon>Bacillati</taxon>
        <taxon>Actinomycetota</taxon>
        <taxon>Actinomycetes</taxon>
        <taxon>Micromonosporales</taxon>
        <taxon>Micromonosporaceae</taxon>
        <taxon>Actinoplanes</taxon>
    </lineage>
</organism>
<evidence type="ECO:0000313" key="3">
    <source>
        <dbReference type="Proteomes" id="UP000017746"/>
    </source>
</evidence>
<name>U5W997_9ACTN</name>
<protein>
    <submittedName>
        <fullName evidence="2">Uncharacterized protein</fullName>
    </submittedName>
</protein>
<dbReference type="HOGENOM" id="CLU_2152924_0_0_11"/>
<dbReference type="KEGG" id="afs:AFR_37300"/>
<dbReference type="Proteomes" id="UP000017746">
    <property type="component" value="Chromosome"/>
</dbReference>
<dbReference type="PATRIC" id="fig|1246995.3.peg.7546"/>
<dbReference type="STRING" id="1246995.AFR_37300"/>